<feature type="compositionally biased region" description="Basic and acidic residues" evidence="1">
    <location>
        <begin position="210"/>
        <end position="239"/>
    </location>
</feature>
<sequence>MSESSDDEYYGPPLPPELRDSTQGLGESLSGKGSALDAKSSSTYKSEKSSLNSESEEETDEDDFIGPALPPGFKQTPALDSEKDCEDNTYGPTTHPPQKDKDSKDSTYGHPPQKDVIEEKDSMEAYGPALPPNFEISKPGNTSMEDLRTSIGPLLPPDYSNFQSYSDDKEGRLGPILPPGFPQQDGDSSDSRLQEEEDVIGPLPSLLASKPDERSSVAKEIEQRAKQMKDKLTKKESAKSDAGVPLREAWMTELPPEIGKNFGLTSRSFRTNAAPVNQDRSVWTDTPADRVRKEKECSGGKKKKLDVQEYNTSGKDNKLAQEIDEYNKSKRPVSLLEMHQKELNRKKKKEKDKPKERRPFDRESDLQVHRFDEAQRKALIKRSQDLHTRFDHGHTQSSFL</sequence>
<gene>
    <name evidence="3" type="ORF">ACJMK2_018981</name>
</gene>
<evidence type="ECO:0000313" key="3">
    <source>
        <dbReference type="EMBL" id="KAL3848102.1"/>
    </source>
</evidence>
<feature type="region of interest" description="Disordered" evidence="1">
    <location>
        <begin position="271"/>
        <end position="371"/>
    </location>
</feature>
<name>A0ABD3UF51_SINWO</name>
<dbReference type="AlphaFoldDB" id="A0ABD3UF51"/>
<evidence type="ECO:0000313" key="4">
    <source>
        <dbReference type="Proteomes" id="UP001634394"/>
    </source>
</evidence>
<feature type="compositionally biased region" description="Low complexity" evidence="1">
    <location>
        <begin position="39"/>
        <end position="53"/>
    </location>
</feature>
<feature type="compositionally biased region" description="Basic and acidic residues" evidence="1">
    <location>
        <begin position="315"/>
        <end position="328"/>
    </location>
</feature>
<dbReference type="PANTHER" id="PTHR46370">
    <property type="entry name" value="GPALPP MOTIFS-CONTAINING PROTEIN 1"/>
    <property type="match status" value="1"/>
</dbReference>
<accession>A0ABD3UF51</accession>
<comment type="caution">
    <text evidence="3">The sequence shown here is derived from an EMBL/GenBank/DDBJ whole genome shotgun (WGS) entry which is preliminary data.</text>
</comment>
<dbReference type="Pfam" id="PF12572">
    <property type="entry name" value="DUF3752"/>
    <property type="match status" value="1"/>
</dbReference>
<feature type="compositionally biased region" description="Basic and acidic residues" evidence="1">
    <location>
        <begin position="97"/>
        <end position="123"/>
    </location>
</feature>
<reference evidence="3 4" key="1">
    <citation type="submission" date="2024-11" db="EMBL/GenBank/DDBJ databases">
        <title>Chromosome-level genome assembly of the freshwater bivalve Anodonta woodiana.</title>
        <authorList>
            <person name="Chen X."/>
        </authorList>
    </citation>
    <scope>NUCLEOTIDE SEQUENCE [LARGE SCALE GENOMIC DNA]</scope>
    <source>
        <strain evidence="3">MN2024</strain>
        <tissue evidence="3">Gills</tissue>
    </source>
</reference>
<evidence type="ECO:0000259" key="2">
    <source>
        <dbReference type="Pfam" id="PF12572"/>
    </source>
</evidence>
<feature type="compositionally biased region" description="Basic and acidic residues" evidence="1">
    <location>
        <begin position="287"/>
        <end position="299"/>
    </location>
</feature>
<feature type="region of interest" description="Disordered" evidence="1">
    <location>
        <begin position="1"/>
        <end position="248"/>
    </location>
</feature>
<dbReference type="Proteomes" id="UP001634394">
    <property type="component" value="Unassembled WGS sequence"/>
</dbReference>
<feature type="compositionally biased region" description="Acidic residues" evidence="1">
    <location>
        <begin position="54"/>
        <end position="64"/>
    </location>
</feature>
<proteinExistence type="predicted"/>
<feature type="compositionally biased region" description="Basic and acidic residues" evidence="1">
    <location>
        <begin position="351"/>
        <end position="371"/>
    </location>
</feature>
<feature type="compositionally biased region" description="Polar residues" evidence="1">
    <location>
        <begin position="271"/>
        <end position="284"/>
    </location>
</feature>
<keyword evidence="4" id="KW-1185">Reference proteome</keyword>
<dbReference type="PANTHER" id="PTHR46370:SF1">
    <property type="entry name" value="GPALPP MOTIFS-CONTAINING PROTEIN 1"/>
    <property type="match status" value="1"/>
</dbReference>
<dbReference type="InterPro" id="IPR046331">
    <property type="entry name" value="GPAM1-like"/>
</dbReference>
<organism evidence="3 4">
    <name type="scientific">Sinanodonta woodiana</name>
    <name type="common">Chinese pond mussel</name>
    <name type="synonym">Anodonta woodiana</name>
    <dbReference type="NCBI Taxonomy" id="1069815"/>
    <lineage>
        <taxon>Eukaryota</taxon>
        <taxon>Metazoa</taxon>
        <taxon>Spiralia</taxon>
        <taxon>Lophotrochozoa</taxon>
        <taxon>Mollusca</taxon>
        <taxon>Bivalvia</taxon>
        <taxon>Autobranchia</taxon>
        <taxon>Heteroconchia</taxon>
        <taxon>Palaeoheterodonta</taxon>
        <taxon>Unionida</taxon>
        <taxon>Unionoidea</taxon>
        <taxon>Unionidae</taxon>
        <taxon>Unioninae</taxon>
        <taxon>Sinanodonta</taxon>
    </lineage>
</organism>
<feature type="domain" description="DUF3752" evidence="2">
    <location>
        <begin position="264"/>
        <end position="390"/>
    </location>
</feature>
<evidence type="ECO:0000256" key="1">
    <source>
        <dbReference type="SAM" id="MobiDB-lite"/>
    </source>
</evidence>
<dbReference type="EMBL" id="JBJQND010000016">
    <property type="protein sequence ID" value="KAL3848102.1"/>
    <property type="molecule type" value="Genomic_DNA"/>
</dbReference>
<protein>
    <recommendedName>
        <fullName evidence="2">DUF3752 domain-containing protein</fullName>
    </recommendedName>
</protein>
<dbReference type="InterPro" id="IPR022226">
    <property type="entry name" value="DUF3752"/>
</dbReference>